<keyword evidence="3" id="KW-1185">Reference proteome</keyword>
<organism evidence="2 3">
    <name type="scientific">Natronoarchaeum philippinense</name>
    <dbReference type="NCBI Taxonomy" id="558529"/>
    <lineage>
        <taxon>Archaea</taxon>
        <taxon>Methanobacteriati</taxon>
        <taxon>Methanobacteriota</taxon>
        <taxon>Stenosarchaea group</taxon>
        <taxon>Halobacteria</taxon>
        <taxon>Halobacteriales</taxon>
        <taxon>Natronoarchaeaceae</taxon>
    </lineage>
</organism>
<keyword evidence="1" id="KW-0472">Membrane</keyword>
<gene>
    <name evidence="2" type="ORF">SAMN06269185_2918</name>
</gene>
<dbReference type="OrthoDB" id="187405at2157"/>
<protein>
    <submittedName>
        <fullName evidence="2">Uncharacterized protein</fullName>
    </submittedName>
</protein>
<evidence type="ECO:0000313" key="2">
    <source>
        <dbReference type="EMBL" id="SNZ17191.1"/>
    </source>
</evidence>
<sequence length="105" mass="10545">MSGLILQSATGGSVPVAVAALVGQAIAFALACWIVYRAASGYRAARAPALLWLAVGVALLSAAPTAARVLLPTLTTAPTEIVRGVALIGELLGLTAILYAIYGDP</sequence>
<dbReference type="RefSeq" id="WP_097009817.1">
    <property type="nucleotide sequence ID" value="NZ_OBEJ01000005.1"/>
</dbReference>
<dbReference type="Proteomes" id="UP000219453">
    <property type="component" value="Unassembled WGS sequence"/>
</dbReference>
<feature type="transmembrane region" description="Helical" evidence="1">
    <location>
        <begin position="48"/>
        <end position="69"/>
    </location>
</feature>
<reference evidence="3" key="1">
    <citation type="submission" date="2017-09" db="EMBL/GenBank/DDBJ databases">
        <authorList>
            <person name="Varghese N."/>
            <person name="Submissions S."/>
        </authorList>
    </citation>
    <scope>NUCLEOTIDE SEQUENCE [LARGE SCALE GENOMIC DNA]</scope>
    <source>
        <strain evidence="3">DSM 27208</strain>
    </source>
</reference>
<evidence type="ECO:0000313" key="3">
    <source>
        <dbReference type="Proteomes" id="UP000219453"/>
    </source>
</evidence>
<dbReference type="EMBL" id="OBEJ01000005">
    <property type="protein sequence ID" value="SNZ17191.1"/>
    <property type="molecule type" value="Genomic_DNA"/>
</dbReference>
<evidence type="ECO:0000256" key="1">
    <source>
        <dbReference type="SAM" id="Phobius"/>
    </source>
</evidence>
<feature type="transmembrane region" description="Helical" evidence="1">
    <location>
        <begin position="12"/>
        <end position="36"/>
    </location>
</feature>
<accession>A0A285PBF3</accession>
<proteinExistence type="predicted"/>
<feature type="transmembrane region" description="Helical" evidence="1">
    <location>
        <begin position="81"/>
        <end position="102"/>
    </location>
</feature>
<keyword evidence="1" id="KW-1133">Transmembrane helix</keyword>
<dbReference type="AlphaFoldDB" id="A0A285PBF3"/>
<name>A0A285PBF3_NATPI</name>
<keyword evidence="1" id="KW-0812">Transmembrane</keyword>